<keyword evidence="4 6" id="KW-0368">Histidine biosynthesis</keyword>
<evidence type="ECO:0000256" key="3">
    <source>
        <dbReference type="ARBA" id="ARBA00022605"/>
    </source>
</evidence>
<evidence type="ECO:0000313" key="8">
    <source>
        <dbReference type="Proteomes" id="UP000044136"/>
    </source>
</evidence>
<sequence>MTRYSKDRETKETKLSVEIDDEKDFKESEIDTGIGFFDHMLTLFSFHSELYVNIKAEGDLYVDGHHTVEDIGIVLGQLLRELYAEKESYQRYGSMYLPMDESLARVVLDLSGRPHLSFNAVISREKVGDFDTELTEEFFNAVAMNSRMTLHIDLLKTGNSHHEIEAIFKGFARSLKIALQSSESGVPSSKGVIE</sequence>
<organism evidence="7 8">
    <name type="scientific">Jeotgalicoccus saudimassiliensis</name>
    <dbReference type="NCBI Taxonomy" id="1461582"/>
    <lineage>
        <taxon>Bacteria</taxon>
        <taxon>Bacillati</taxon>
        <taxon>Bacillota</taxon>
        <taxon>Bacilli</taxon>
        <taxon>Bacillales</taxon>
        <taxon>Staphylococcaceae</taxon>
        <taxon>Jeotgalicoccus</taxon>
    </lineage>
</organism>
<comment type="pathway">
    <text evidence="1 6">Amino-acid biosynthesis; L-histidine biosynthesis; L-histidine from 5-phospho-alpha-D-ribose 1-diphosphate: step 6/9.</text>
</comment>
<dbReference type="AlphaFoldDB" id="A0A078M8H3"/>
<proteinExistence type="inferred from homology"/>
<evidence type="ECO:0000256" key="5">
    <source>
        <dbReference type="ARBA" id="ARBA00023239"/>
    </source>
</evidence>
<dbReference type="CDD" id="cd07914">
    <property type="entry name" value="IGPD"/>
    <property type="match status" value="1"/>
</dbReference>
<dbReference type="RefSeq" id="WP_035809829.1">
    <property type="nucleotide sequence ID" value="NZ_CCSE01000001.1"/>
</dbReference>
<evidence type="ECO:0000256" key="1">
    <source>
        <dbReference type="ARBA" id="ARBA00005047"/>
    </source>
</evidence>
<dbReference type="InterPro" id="IPR020568">
    <property type="entry name" value="Ribosomal_Su5_D2-typ_SF"/>
</dbReference>
<gene>
    <name evidence="6 7" type="primary">hisB</name>
    <name evidence="7" type="ORF">BN1048_01456</name>
</gene>
<comment type="similarity">
    <text evidence="6">Belongs to the imidazoleglycerol-phosphate dehydratase family.</text>
</comment>
<evidence type="ECO:0000313" key="7">
    <source>
        <dbReference type="EMBL" id="CEA01687.1"/>
    </source>
</evidence>
<accession>A0A078M8H3</accession>
<dbReference type="GO" id="GO:0004424">
    <property type="term" value="F:imidazoleglycerol-phosphate dehydratase activity"/>
    <property type="evidence" value="ECO:0007669"/>
    <property type="project" value="UniProtKB-UniRule"/>
</dbReference>
<dbReference type="GO" id="GO:0000105">
    <property type="term" value="P:L-histidine biosynthetic process"/>
    <property type="evidence" value="ECO:0007669"/>
    <property type="project" value="UniProtKB-UniRule"/>
</dbReference>
<dbReference type="NCBIfam" id="NF002107">
    <property type="entry name" value="PRK00951.1-2"/>
    <property type="match status" value="1"/>
</dbReference>
<evidence type="ECO:0000256" key="2">
    <source>
        <dbReference type="ARBA" id="ARBA00016664"/>
    </source>
</evidence>
<comment type="subcellular location">
    <subcellularLocation>
        <location evidence="6">Cytoplasm</location>
    </subcellularLocation>
</comment>
<dbReference type="Proteomes" id="UP000044136">
    <property type="component" value="Unassembled WGS sequence"/>
</dbReference>
<dbReference type="HAMAP" id="MF_00076">
    <property type="entry name" value="HisB"/>
    <property type="match status" value="1"/>
</dbReference>
<dbReference type="Gene3D" id="3.30.230.40">
    <property type="entry name" value="Imidazole glycerol phosphate dehydratase, domain 1"/>
    <property type="match status" value="2"/>
</dbReference>
<dbReference type="Pfam" id="PF00475">
    <property type="entry name" value="IGPD"/>
    <property type="match status" value="1"/>
</dbReference>
<dbReference type="FunFam" id="3.30.230.40:FF:000003">
    <property type="entry name" value="Imidazoleglycerol-phosphate dehydratase HisB"/>
    <property type="match status" value="1"/>
</dbReference>
<evidence type="ECO:0000256" key="6">
    <source>
        <dbReference type="HAMAP-Rule" id="MF_00076"/>
    </source>
</evidence>
<dbReference type="InterPro" id="IPR038494">
    <property type="entry name" value="IGPD_sf"/>
</dbReference>
<name>A0A078M8H3_9STAP</name>
<protein>
    <recommendedName>
        <fullName evidence="2 6">Imidazoleglycerol-phosphate dehydratase</fullName>
        <shortName evidence="6">IGPD</shortName>
        <ecNumber evidence="6">4.2.1.19</ecNumber>
    </recommendedName>
</protein>
<dbReference type="PANTHER" id="PTHR23133">
    <property type="entry name" value="IMIDAZOLEGLYCEROL-PHOSPHATE DEHYDRATASE HIS7"/>
    <property type="match status" value="1"/>
</dbReference>
<dbReference type="InterPro" id="IPR020565">
    <property type="entry name" value="ImidazoleglycerP_deHydtase_CS"/>
</dbReference>
<evidence type="ECO:0000256" key="4">
    <source>
        <dbReference type="ARBA" id="ARBA00023102"/>
    </source>
</evidence>
<dbReference type="NCBIfam" id="NF002114">
    <property type="entry name" value="PRK00951.2-4"/>
    <property type="match status" value="1"/>
</dbReference>
<dbReference type="STRING" id="1461582.BN1048_01456"/>
<dbReference type="GO" id="GO:0005737">
    <property type="term" value="C:cytoplasm"/>
    <property type="evidence" value="ECO:0007669"/>
    <property type="project" value="UniProtKB-SubCell"/>
</dbReference>
<dbReference type="PROSITE" id="PS00954">
    <property type="entry name" value="IGP_DEHYDRATASE_1"/>
    <property type="match status" value="1"/>
</dbReference>
<reference evidence="7 8" key="1">
    <citation type="submission" date="2014-07" db="EMBL/GenBank/DDBJ databases">
        <authorList>
            <person name="Urmite Genomes Urmite Genomes"/>
        </authorList>
    </citation>
    <scope>NUCLEOTIDE SEQUENCE [LARGE SCALE GENOMIC DNA]</scope>
    <source>
        <strain evidence="7 8">13MG44_air</strain>
    </source>
</reference>
<comment type="catalytic activity">
    <reaction evidence="6">
        <text>D-erythro-1-(imidazol-4-yl)glycerol 3-phosphate = 3-(imidazol-4-yl)-2-oxopropyl phosphate + H2O</text>
        <dbReference type="Rhea" id="RHEA:11040"/>
        <dbReference type="ChEBI" id="CHEBI:15377"/>
        <dbReference type="ChEBI" id="CHEBI:57766"/>
        <dbReference type="ChEBI" id="CHEBI:58278"/>
        <dbReference type="EC" id="4.2.1.19"/>
    </reaction>
</comment>
<keyword evidence="8" id="KW-1185">Reference proteome</keyword>
<keyword evidence="5 6" id="KW-0456">Lyase</keyword>
<dbReference type="UniPathway" id="UPA00031">
    <property type="reaction ID" value="UER00011"/>
</dbReference>
<keyword evidence="6" id="KW-0963">Cytoplasm</keyword>
<dbReference type="OrthoDB" id="9790411at2"/>
<dbReference type="NCBIfam" id="NF002111">
    <property type="entry name" value="PRK00951.2-1"/>
    <property type="match status" value="1"/>
</dbReference>
<dbReference type="InterPro" id="IPR000807">
    <property type="entry name" value="ImidazoleglycerolP_deHydtase"/>
</dbReference>
<dbReference type="EMBL" id="CCSE01000001">
    <property type="protein sequence ID" value="CEA01687.1"/>
    <property type="molecule type" value="Genomic_DNA"/>
</dbReference>
<dbReference type="SUPFAM" id="SSF54211">
    <property type="entry name" value="Ribosomal protein S5 domain 2-like"/>
    <property type="match status" value="2"/>
</dbReference>
<dbReference type="eggNOG" id="COG0131">
    <property type="taxonomic scope" value="Bacteria"/>
</dbReference>
<dbReference type="FunFam" id="3.30.230.40:FF:000001">
    <property type="entry name" value="Imidazoleglycerol-phosphate dehydratase HisB"/>
    <property type="match status" value="1"/>
</dbReference>
<dbReference type="EC" id="4.2.1.19" evidence="6"/>
<dbReference type="PANTHER" id="PTHR23133:SF2">
    <property type="entry name" value="IMIDAZOLEGLYCEROL-PHOSPHATE DEHYDRATASE"/>
    <property type="match status" value="1"/>
</dbReference>
<dbReference type="HOGENOM" id="CLU_044308_3_0_9"/>
<keyword evidence="3 6" id="KW-0028">Amino-acid biosynthesis</keyword>